<protein>
    <submittedName>
        <fullName evidence="1">Uncharacterized protein</fullName>
    </submittedName>
</protein>
<proteinExistence type="predicted"/>
<accession>A0ABQ5LPV7</accession>
<gene>
    <name evidence="1" type="ORF">STA1M1_08990</name>
</gene>
<comment type="caution">
    <text evidence="1">The sequence shown here is derived from an EMBL/GenBank/DDBJ whole genome shotgun (WGS) entry which is preliminary data.</text>
</comment>
<evidence type="ECO:0000313" key="1">
    <source>
        <dbReference type="EMBL" id="GKY87030.1"/>
    </source>
</evidence>
<name>A0ABQ5LPV7_9RHOB</name>
<dbReference type="Proteomes" id="UP001144205">
    <property type="component" value="Unassembled WGS sequence"/>
</dbReference>
<sequence>MRDSEELLAETKARARSELEAWDSFRLSLRAVDLLLRFELQDEPVVPSITSADQKPTGDVGRLMVLLCGRILGGVVGRFRGFIAQNATAVPTKASDRFVGLPKTVRDTHNIAHFAQ</sequence>
<organism evidence="1 2">
    <name type="scientific">Sinisalibacter aestuarii</name>
    <dbReference type="NCBI Taxonomy" id="2949426"/>
    <lineage>
        <taxon>Bacteria</taxon>
        <taxon>Pseudomonadati</taxon>
        <taxon>Pseudomonadota</taxon>
        <taxon>Alphaproteobacteria</taxon>
        <taxon>Rhodobacterales</taxon>
        <taxon>Roseobacteraceae</taxon>
        <taxon>Sinisalibacter</taxon>
    </lineage>
</organism>
<keyword evidence="2" id="KW-1185">Reference proteome</keyword>
<evidence type="ECO:0000313" key="2">
    <source>
        <dbReference type="Proteomes" id="UP001144205"/>
    </source>
</evidence>
<reference evidence="1" key="1">
    <citation type="journal article" date="2023" name="Int. J. Syst. Evol. Microbiol.">
        <title>Sinisalibacter aestuarii sp. nov., isolated from estuarine sediment of the Arakawa River.</title>
        <authorList>
            <person name="Arafat S.T."/>
            <person name="Hirano S."/>
            <person name="Sato A."/>
            <person name="Takeuchi K."/>
            <person name="Yasuda T."/>
            <person name="Terahara T."/>
            <person name="Hamada M."/>
            <person name="Kobayashi T."/>
        </authorList>
    </citation>
    <scope>NUCLEOTIDE SEQUENCE</scope>
    <source>
        <strain evidence="1">B-399</strain>
    </source>
</reference>
<dbReference type="EMBL" id="BROH01000001">
    <property type="protein sequence ID" value="GKY87030.1"/>
    <property type="molecule type" value="Genomic_DNA"/>
</dbReference>